<dbReference type="Proteomes" id="UP000470384">
    <property type="component" value="Unassembled WGS sequence"/>
</dbReference>
<comment type="caution">
    <text evidence="1">The sequence shown here is derived from an EMBL/GenBank/DDBJ whole genome shotgun (WGS) entry which is preliminary data.</text>
</comment>
<name>A0A845QAC0_9HYPH</name>
<dbReference type="OrthoDB" id="9812066at2"/>
<dbReference type="GeneID" id="300655225"/>
<keyword evidence="2" id="KW-1185">Reference proteome</keyword>
<dbReference type="InterPro" id="IPR009387">
    <property type="entry name" value="HigB-2"/>
</dbReference>
<gene>
    <name evidence="1" type="ORF">GTQ45_06150</name>
</gene>
<evidence type="ECO:0000313" key="1">
    <source>
        <dbReference type="EMBL" id="NBG95309.1"/>
    </source>
</evidence>
<organism evidence="1 2">
    <name type="scientific">Pyruvatibacter mobilis</name>
    <dbReference type="NCBI Taxonomy" id="1712261"/>
    <lineage>
        <taxon>Bacteria</taxon>
        <taxon>Pseudomonadati</taxon>
        <taxon>Pseudomonadota</taxon>
        <taxon>Alphaproteobacteria</taxon>
        <taxon>Hyphomicrobiales</taxon>
        <taxon>Parvibaculaceae</taxon>
        <taxon>Pyruvatibacter</taxon>
    </lineage>
</organism>
<dbReference type="EMBL" id="WXYQ01000005">
    <property type="protein sequence ID" value="NBG95309.1"/>
    <property type="molecule type" value="Genomic_DNA"/>
</dbReference>
<dbReference type="PIRSF" id="PIRSF039032">
    <property type="entry name" value="HigB-2"/>
    <property type="match status" value="1"/>
</dbReference>
<sequence length="114" mass="12270">MKTPQTVVETAHFQKRAAAIGLDEATIDLIKTTISRNPAFGDAMQGTGGFRKGRFALPGRGKSGGVRTVHFFSGDTMPVFLIDVFSKGQKANLTQAERNALKSVAVAIKKEYAK</sequence>
<reference evidence="1 2" key="1">
    <citation type="journal article" date="2016" name="Int. J. Syst. Evol. Microbiol.">
        <title>Pyruvatibacter mobilis gen. nov., sp. nov., a marine bacterium from the culture broth of Picochlorum sp. 122.</title>
        <authorList>
            <person name="Wang G."/>
            <person name="Tang M."/>
            <person name="Wu H."/>
            <person name="Dai S."/>
            <person name="Li T."/>
            <person name="Chen C."/>
            <person name="He H."/>
            <person name="Fan J."/>
            <person name="Xiang W."/>
            <person name="Li X."/>
        </authorList>
    </citation>
    <scope>NUCLEOTIDE SEQUENCE [LARGE SCALE GENOMIC DNA]</scope>
    <source>
        <strain evidence="1 2">GYP-11</strain>
    </source>
</reference>
<evidence type="ECO:0000313" key="2">
    <source>
        <dbReference type="Proteomes" id="UP000470384"/>
    </source>
</evidence>
<protein>
    <submittedName>
        <fullName evidence="1">Type II toxin-antitoxin system RelE/ParE family toxin</fullName>
    </submittedName>
</protein>
<dbReference type="Pfam" id="PF06296">
    <property type="entry name" value="RelE"/>
    <property type="match status" value="1"/>
</dbReference>
<accession>A0A845QAC0</accession>
<dbReference type="AlphaFoldDB" id="A0A845QAC0"/>
<proteinExistence type="predicted"/>
<dbReference type="RefSeq" id="WP_160587320.1">
    <property type="nucleotide sequence ID" value="NZ_BMHN01000001.1"/>
</dbReference>